<dbReference type="Pfam" id="PF00874">
    <property type="entry name" value="PRD"/>
    <property type="match status" value="2"/>
</dbReference>
<sequence>MRISKILNNNSAVVIDHDNKEVVVIGRGIAFHKKVGDTVNPASIEKKFCLSSPQLSVKFQDVLVSLPLEEISIVEKIVDQVYMTLGKKISDSIYVSLSDHIHFALKNYAMKIKVSNNLMYEIMRFYPDEYALGLKGLQLIEEQTGVRLPDDEAGFIALHIVNAETENGIGTKKIQESMKIIEEVLNIVCDFFDKDIEKDSLTYYRFINHLKYFSQRIVKNESFSKDDHDQKLLEMMKEVYVQSYMCALNIQGFIKGRYNVSIGNEEMIYLIIHIQRAIFSV</sequence>
<dbReference type="InterPro" id="IPR050661">
    <property type="entry name" value="BglG_antiterminators"/>
</dbReference>
<dbReference type="PROSITE" id="PS51372">
    <property type="entry name" value="PRD_2"/>
    <property type="match status" value="2"/>
</dbReference>
<dbReference type="AlphaFoldDB" id="A0A7X9RJM0"/>
<proteinExistence type="predicted"/>
<keyword evidence="1" id="KW-0677">Repeat</keyword>
<dbReference type="GO" id="GO:0006355">
    <property type="term" value="P:regulation of DNA-templated transcription"/>
    <property type="evidence" value="ECO:0007669"/>
    <property type="project" value="InterPro"/>
</dbReference>
<dbReference type="GO" id="GO:0003723">
    <property type="term" value="F:RNA binding"/>
    <property type="evidence" value="ECO:0007669"/>
    <property type="project" value="InterPro"/>
</dbReference>
<dbReference type="SUPFAM" id="SSF63520">
    <property type="entry name" value="PTS-regulatory domain, PRD"/>
    <property type="match status" value="2"/>
</dbReference>
<feature type="domain" description="PRD" evidence="2">
    <location>
        <begin position="65"/>
        <end position="170"/>
    </location>
</feature>
<organism evidence="3 4">
    <name type="scientific">Faecalicoccus pleomorphus</name>
    <dbReference type="NCBI Taxonomy" id="1323"/>
    <lineage>
        <taxon>Bacteria</taxon>
        <taxon>Bacillati</taxon>
        <taxon>Bacillota</taxon>
        <taxon>Erysipelotrichia</taxon>
        <taxon>Erysipelotrichales</taxon>
        <taxon>Erysipelotrichaceae</taxon>
        <taxon>Faecalicoccus</taxon>
    </lineage>
</organism>
<dbReference type="Gene3D" id="1.10.1790.10">
    <property type="entry name" value="PRD domain"/>
    <property type="match status" value="2"/>
</dbReference>
<dbReference type="InterPro" id="IPR036634">
    <property type="entry name" value="PRD_sf"/>
</dbReference>
<dbReference type="Gene3D" id="2.30.24.10">
    <property type="entry name" value="CAT RNA-binding domain"/>
    <property type="match status" value="1"/>
</dbReference>
<comment type="caution">
    <text evidence="3">The sequence shown here is derived from an EMBL/GenBank/DDBJ whole genome shotgun (WGS) entry which is preliminary data.</text>
</comment>
<dbReference type="InterPro" id="IPR004341">
    <property type="entry name" value="CAT_RNA-bd_dom"/>
</dbReference>
<dbReference type="InterPro" id="IPR036650">
    <property type="entry name" value="CAT_RNA-bd_dom_sf"/>
</dbReference>
<dbReference type="InterPro" id="IPR011608">
    <property type="entry name" value="PRD"/>
</dbReference>
<dbReference type="SUPFAM" id="SSF50151">
    <property type="entry name" value="SacY-like RNA-binding domain"/>
    <property type="match status" value="1"/>
</dbReference>
<dbReference type="Proteomes" id="UP000540014">
    <property type="component" value="Unassembled WGS sequence"/>
</dbReference>
<evidence type="ECO:0000313" key="4">
    <source>
        <dbReference type="Proteomes" id="UP000540014"/>
    </source>
</evidence>
<protein>
    <submittedName>
        <fullName evidence="3">PRD domain-containing protein</fullName>
    </submittedName>
</protein>
<evidence type="ECO:0000313" key="3">
    <source>
        <dbReference type="EMBL" id="NME45218.1"/>
    </source>
</evidence>
<dbReference type="RefSeq" id="WP_168966380.1">
    <property type="nucleotide sequence ID" value="NZ_JABAFR010000029.1"/>
</dbReference>
<dbReference type="PANTHER" id="PTHR30185:SF15">
    <property type="entry name" value="CRYPTIC BETA-GLUCOSIDE BGL OPERON ANTITERMINATOR"/>
    <property type="match status" value="1"/>
</dbReference>
<feature type="domain" description="PRD" evidence="2">
    <location>
        <begin position="172"/>
        <end position="281"/>
    </location>
</feature>
<name>A0A7X9RJM0_9FIRM</name>
<dbReference type="NCBIfam" id="NF046042">
    <property type="entry name" value="LicT"/>
    <property type="match status" value="1"/>
</dbReference>
<accession>A0A7X9RJM0</accession>
<gene>
    <name evidence="3" type="ORF">HF861_10085</name>
</gene>
<dbReference type="PANTHER" id="PTHR30185">
    <property type="entry name" value="CRYPTIC BETA-GLUCOSIDE BGL OPERON ANTITERMINATOR"/>
    <property type="match status" value="1"/>
</dbReference>
<reference evidence="3 4" key="1">
    <citation type="submission" date="2020-04" db="EMBL/GenBank/DDBJ databases">
        <authorList>
            <person name="Hitch T.C.A."/>
            <person name="Wylensek D."/>
            <person name="Clavel T."/>
        </authorList>
    </citation>
    <scope>NUCLEOTIDE SEQUENCE [LARGE SCALE GENOMIC DNA]</scope>
    <source>
        <strain evidence="3 4">BSM-383-APC-22F</strain>
    </source>
</reference>
<dbReference type="Pfam" id="PF03123">
    <property type="entry name" value="CAT_RBD"/>
    <property type="match status" value="1"/>
</dbReference>
<evidence type="ECO:0000256" key="1">
    <source>
        <dbReference type="ARBA" id="ARBA00022737"/>
    </source>
</evidence>
<evidence type="ECO:0000259" key="2">
    <source>
        <dbReference type="PROSITE" id="PS51372"/>
    </source>
</evidence>
<dbReference type="EMBL" id="JABAFR010000029">
    <property type="protein sequence ID" value="NME45218.1"/>
    <property type="molecule type" value="Genomic_DNA"/>
</dbReference>
<dbReference type="SMART" id="SM01061">
    <property type="entry name" value="CAT_RBD"/>
    <property type="match status" value="1"/>
</dbReference>